<feature type="domain" description="Disease resistance N-terminal" evidence="4">
    <location>
        <begin position="11"/>
        <end position="97"/>
    </location>
</feature>
<dbReference type="GO" id="GO:0006952">
    <property type="term" value="P:defense response"/>
    <property type="evidence" value="ECO:0007669"/>
    <property type="project" value="UniProtKB-KW"/>
</dbReference>
<evidence type="ECO:0000259" key="4">
    <source>
        <dbReference type="Pfam" id="PF18052"/>
    </source>
</evidence>
<evidence type="ECO:0000313" key="5">
    <source>
        <dbReference type="EMBL" id="CAH1412408.1"/>
    </source>
</evidence>
<reference evidence="5 6" key="1">
    <citation type="submission" date="2022-01" db="EMBL/GenBank/DDBJ databases">
        <authorList>
            <person name="Xiong W."/>
            <person name="Schranz E."/>
        </authorList>
    </citation>
    <scope>NUCLEOTIDE SEQUENCE [LARGE SCALE GENOMIC DNA]</scope>
</reference>
<keyword evidence="6" id="KW-1185">Reference proteome</keyword>
<keyword evidence="2" id="KW-0547">Nucleotide-binding</keyword>
<keyword evidence="1" id="KW-0677">Repeat</keyword>
<dbReference type="AlphaFoldDB" id="A0AAU9LUR0"/>
<evidence type="ECO:0000256" key="1">
    <source>
        <dbReference type="ARBA" id="ARBA00022737"/>
    </source>
</evidence>
<dbReference type="EMBL" id="CAKMRJ010000001">
    <property type="protein sequence ID" value="CAH1412408.1"/>
    <property type="molecule type" value="Genomic_DNA"/>
</dbReference>
<name>A0AAU9LUR0_9ASTR</name>
<gene>
    <name evidence="5" type="ORF">LVIROSA_LOCUS427</name>
</gene>
<dbReference type="InterPro" id="IPR041118">
    <property type="entry name" value="Rx_N"/>
</dbReference>
<dbReference type="GO" id="GO:0000166">
    <property type="term" value="F:nucleotide binding"/>
    <property type="evidence" value="ECO:0007669"/>
    <property type="project" value="UniProtKB-KW"/>
</dbReference>
<evidence type="ECO:0000313" key="6">
    <source>
        <dbReference type="Proteomes" id="UP001157418"/>
    </source>
</evidence>
<sequence>MAEIVVSAFFSLFFDKLASEALNKIACAKGIESELKKLKRSPIQIKNLLYDASRKELTDEAVKEWLNGLQHLAYDIDDVLDNLATEAIERELTEKSRSTSSKVRKLIPTCCTNFSLSSRMHAK</sequence>
<accession>A0AAU9LUR0</accession>
<evidence type="ECO:0000256" key="3">
    <source>
        <dbReference type="ARBA" id="ARBA00022821"/>
    </source>
</evidence>
<proteinExistence type="predicted"/>
<organism evidence="5 6">
    <name type="scientific">Lactuca virosa</name>
    <dbReference type="NCBI Taxonomy" id="75947"/>
    <lineage>
        <taxon>Eukaryota</taxon>
        <taxon>Viridiplantae</taxon>
        <taxon>Streptophyta</taxon>
        <taxon>Embryophyta</taxon>
        <taxon>Tracheophyta</taxon>
        <taxon>Spermatophyta</taxon>
        <taxon>Magnoliopsida</taxon>
        <taxon>eudicotyledons</taxon>
        <taxon>Gunneridae</taxon>
        <taxon>Pentapetalae</taxon>
        <taxon>asterids</taxon>
        <taxon>campanulids</taxon>
        <taxon>Asterales</taxon>
        <taxon>Asteraceae</taxon>
        <taxon>Cichorioideae</taxon>
        <taxon>Cichorieae</taxon>
        <taxon>Lactucinae</taxon>
        <taxon>Lactuca</taxon>
    </lineage>
</organism>
<dbReference type="Pfam" id="PF18052">
    <property type="entry name" value="Rx_N"/>
    <property type="match status" value="1"/>
</dbReference>
<evidence type="ECO:0000256" key="2">
    <source>
        <dbReference type="ARBA" id="ARBA00022741"/>
    </source>
</evidence>
<dbReference type="Gene3D" id="1.20.5.4130">
    <property type="match status" value="1"/>
</dbReference>
<dbReference type="Proteomes" id="UP001157418">
    <property type="component" value="Unassembled WGS sequence"/>
</dbReference>
<protein>
    <recommendedName>
        <fullName evidence="4">Disease resistance N-terminal domain-containing protein</fullName>
    </recommendedName>
</protein>
<keyword evidence="3" id="KW-0611">Plant defense</keyword>
<comment type="caution">
    <text evidence="5">The sequence shown here is derived from an EMBL/GenBank/DDBJ whole genome shotgun (WGS) entry which is preliminary data.</text>
</comment>